<keyword evidence="4 7" id="KW-1133">Transmembrane helix</keyword>
<dbReference type="InterPro" id="IPR051717">
    <property type="entry name" value="MFS_MFSD6"/>
</dbReference>
<keyword evidence="3 7" id="KW-0812">Transmembrane</keyword>
<feature type="transmembrane region" description="Helical" evidence="7">
    <location>
        <begin position="63"/>
        <end position="85"/>
    </location>
</feature>
<feature type="transmembrane region" description="Helical" evidence="7">
    <location>
        <begin position="703"/>
        <end position="726"/>
    </location>
</feature>
<feature type="compositionally biased region" description="Basic residues" evidence="6">
    <location>
        <begin position="210"/>
        <end position="221"/>
    </location>
</feature>
<feature type="region of interest" description="Disordered" evidence="6">
    <location>
        <begin position="523"/>
        <end position="551"/>
    </location>
</feature>
<evidence type="ECO:0000256" key="2">
    <source>
        <dbReference type="ARBA" id="ARBA00005241"/>
    </source>
</evidence>
<evidence type="ECO:0000259" key="8">
    <source>
        <dbReference type="PROSITE" id="PS50850"/>
    </source>
</evidence>
<gene>
    <name evidence="9" type="ORF">WJX72_012297</name>
</gene>
<proteinExistence type="inferred from homology"/>
<feature type="domain" description="Major facilitator superfamily (MFS) profile" evidence="8">
    <location>
        <begin position="573"/>
        <end position="777"/>
    </location>
</feature>
<comment type="subcellular location">
    <subcellularLocation>
        <location evidence="1">Membrane</location>
        <topology evidence="1">Multi-pass membrane protein</topology>
    </subcellularLocation>
</comment>
<feature type="transmembrane region" description="Helical" evidence="7">
    <location>
        <begin position="608"/>
        <end position="631"/>
    </location>
</feature>
<dbReference type="PANTHER" id="PTHR16172">
    <property type="entry name" value="MAJOR FACILITATOR SUPERFAMILY DOMAIN-CONTAINING PROTEIN 6-LIKE"/>
    <property type="match status" value="1"/>
</dbReference>
<feature type="transmembrane region" description="Helical" evidence="7">
    <location>
        <begin position="663"/>
        <end position="683"/>
    </location>
</feature>
<dbReference type="InterPro" id="IPR036259">
    <property type="entry name" value="MFS_trans_sf"/>
</dbReference>
<evidence type="ECO:0000256" key="5">
    <source>
        <dbReference type="ARBA" id="ARBA00023136"/>
    </source>
</evidence>
<comment type="caution">
    <text evidence="9">The sequence shown here is derived from an EMBL/GenBank/DDBJ whole genome shotgun (WGS) entry which is preliminary data.</text>
</comment>
<dbReference type="Proteomes" id="UP001489004">
    <property type="component" value="Unassembled WGS sequence"/>
</dbReference>
<feature type="transmembrane region" description="Helical" evidence="7">
    <location>
        <begin position="118"/>
        <end position="143"/>
    </location>
</feature>
<dbReference type="PANTHER" id="PTHR16172:SF41">
    <property type="entry name" value="MAJOR FACILITATOR SUPERFAMILY DOMAIN-CONTAINING PROTEIN 6-LIKE"/>
    <property type="match status" value="1"/>
</dbReference>
<evidence type="ECO:0000313" key="9">
    <source>
        <dbReference type="EMBL" id="KAK9820614.1"/>
    </source>
</evidence>
<dbReference type="GO" id="GO:0016020">
    <property type="term" value="C:membrane"/>
    <property type="evidence" value="ECO:0007669"/>
    <property type="project" value="UniProtKB-SubCell"/>
</dbReference>
<comment type="similarity">
    <text evidence="2">Belongs to the major facilitator superfamily. MFSD6 family.</text>
</comment>
<feature type="transmembrane region" description="Helical" evidence="7">
    <location>
        <begin position="183"/>
        <end position="202"/>
    </location>
</feature>
<accession>A0AAW1QGS4</accession>
<reference evidence="9 10" key="1">
    <citation type="journal article" date="2024" name="Nat. Commun.">
        <title>Phylogenomics reveals the evolutionary origins of lichenization in chlorophyte algae.</title>
        <authorList>
            <person name="Puginier C."/>
            <person name="Libourel C."/>
            <person name="Otte J."/>
            <person name="Skaloud P."/>
            <person name="Haon M."/>
            <person name="Grisel S."/>
            <person name="Petersen M."/>
            <person name="Berrin J.G."/>
            <person name="Delaux P.M."/>
            <person name="Dal Grande F."/>
            <person name="Keller J."/>
        </authorList>
    </citation>
    <scope>NUCLEOTIDE SEQUENCE [LARGE SCALE GENOMIC DNA]</scope>
    <source>
        <strain evidence="9 10">SAG 2043</strain>
    </source>
</reference>
<dbReference type="InterPro" id="IPR024989">
    <property type="entry name" value="MFS_assoc_dom"/>
</dbReference>
<feature type="transmembrane region" description="Helical" evidence="7">
    <location>
        <begin position="638"/>
        <end position="657"/>
    </location>
</feature>
<dbReference type="AlphaFoldDB" id="A0AAW1QGS4"/>
<dbReference type="SUPFAM" id="SSF103473">
    <property type="entry name" value="MFS general substrate transporter"/>
    <property type="match status" value="2"/>
</dbReference>
<evidence type="ECO:0000256" key="6">
    <source>
        <dbReference type="SAM" id="MobiDB-lite"/>
    </source>
</evidence>
<keyword evidence="5 7" id="KW-0472">Membrane</keyword>
<dbReference type="PROSITE" id="PS50850">
    <property type="entry name" value="MFS"/>
    <property type="match status" value="1"/>
</dbReference>
<feature type="transmembrane region" description="Helical" evidence="7">
    <location>
        <begin position="574"/>
        <end position="596"/>
    </location>
</feature>
<evidence type="ECO:0000256" key="7">
    <source>
        <dbReference type="SAM" id="Phobius"/>
    </source>
</evidence>
<dbReference type="Pfam" id="PF12832">
    <property type="entry name" value="MFS_1_like"/>
    <property type="match status" value="1"/>
</dbReference>
<feature type="compositionally biased region" description="Basic and acidic residues" evidence="6">
    <location>
        <begin position="530"/>
        <end position="542"/>
    </location>
</feature>
<dbReference type="EMBL" id="JALJOR010000003">
    <property type="protein sequence ID" value="KAK9820614.1"/>
    <property type="molecule type" value="Genomic_DNA"/>
</dbReference>
<sequence length="777" mass="84874">MYTPLPGHPADEQEDTNRLCGRLLIPERHAAKVWNTAYYSGMVCITPYLNVYYRRLGLSEKQIGVFAAVSPWVAAPSGSMFAALADKLQMHWQMLFLCSVGALIGRTSIAFLHSFPVLLAVVVCTEGLSAPVSILSDIAIMSASSEPGYYGRQRMFASTGWGIFSALSGYLVSQYGLLMAFRLYFILTAFALYPLCSLRFHLKHHHHHKHHHHVHHAHRRRSEVSTRRRSSAEQDEYWSSMAAHAADEALRSVPRAIDLDQESVESYDSVSVQSYDTASPDGESHQLYEIAFCDTLAMLGNPTAPPPLFPAPPDPSMLDTDEGGYPALGSFLPHELHNLLQLFRGRRVAERETMRQSRIKRGPMLKRHSDPELAARAGDSLTPSFNDLPRLAFAEGTYSPQPLYRRGVSLPASHATSPASGPMQAPADEPLFTTLEPPYLAMPREKPVISRADLFPKGADVFAPRLKPAFPKLERIPSNAMPELHDTVSAADLAGPLLDSSFPAEQHLNGHMPPVSVPDLARVATSPAEPDEHPERAEHDEPPMTTGRRSSGTAAAQKLGFWEGMRMLLANPEALPFFAMSLLMGFGTGNLGNYLFLYLDELGGTELLMGLTLSITCAVEVPIFAVNGWILRTLGVQNVLHVTIAVCVIRMLAYSTLDRWASLWFVLGVEALNGITFACAWPAGTLHCSRIAPPGMQATVQGIFASLYGGFGTGLGGLFGGLVYNAHGAKAVFQYSGMMVVAGWMACIVGQVLAKWLCRPPVPEDLDKVDLTPAPPV</sequence>
<evidence type="ECO:0000313" key="10">
    <source>
        <dbReference type="Proteomes" id="UP001489004"/>
    </source>
</evidence>
<feature type="compositionally biased region" description="Basic and acidic residues" evidence="6">
    <location>
        <begin position="222"/>
        <end position="231"/>
    </location>
</feature>
<dbReference type="InterPro" id="IPR020846">
    <property type="entry name" value="MFS_dom"/>
</dbReference>
<dbReference type="Gene3D" id="1.20.1250.20">
    <property type="entry name" value="MFS general substrate transporter like domains"/>
    <property type="match status" value="2"/>
</dbReference>
<evidence type="ECO:0000256" key="4">
    <source>
        <dbReference type="ARBA" id="ARBA00022989"/>
    </source>
</evidence>
<evidence type="ECO:0000256" key="3">
    <source>
        <dbReference type="ARBA" id="ARBA00022692"/>
    </source>
</evidence>
<feature type="region of interest" description="Disordered" evidence="6">
    <location>
        <begin position="210"/>
        <end position="231"/>
    </location>
</feature>
<protein>
    <recommendedName>
        <fullName evidence="8">Major facilitator superfamily (MFS) profile domain-containing protein</fullName>
    </recommendedName>
</protein>
<name>A0AAW1QGS4_9CHLO</name>
<keyword evidence="10" id="KW-1185">Reference proteome</keyword>
<evidence type="ECO:0000256" key="1">
    <source>
        <dbReference type="ARBA" id="ARBA00004141"/>
    </source>
</evidence>
<feature type="transmembrane region" description="Helical" evidence="7">
    <location>
        <begin position="732"/>
        <end position="754"/>
    </location>
</feature>
<feature type="transmembrane region" description="Helical" evidence="7">
    <location>
        <begin position="155"/>
        <end position="177"/>
    </location>
</feature>
<feature type="transmembrane region" description="Helical" evidence="7">
    <location>
        <begin position="92"/>
        <end position="112"/>
    </location>
</feature>
<dbReference type="GO" id="GO:0022857">
    <property type="term" value="F:transmembrane transporter activity"/>
    <property type="evidence" value="ECO:0007669"/>
    <property type="project" value="InterPro"/>
</dbReference>
<organism evidence="9 10">
    <name type="scientific">[Myrmecia] bisecta</name>
    <dbReference type="NCBI Taxonomy" id="41462"/>
    <lineage>
        <taxon>Eukaryota</taxon>
        <taxon>Viridiplantae</taxon>
        <taxon>Chlorophyta</taxon>
        <taxon>core chlorophytes</taxon>
        <taxon>Trebouxiophyceae</taxon>
        <taxon>Trebouxiales</taxon>
        <taxon>Trebouxiaceae</taxon>
        <taxon>Myrmecia</taxon>
    </lineage>
</organism>